<organism evidence="2 3">
    <name type="scientific">Phytopseudomonas punonensis</name>
    <dbReference type="NCBI Taxonomy" id="1220495"/>
    <lineage>
        <taxon>Bacteria</taxon>
        <taxon>Pseudomonadati</taxon>
        <taxon>Pseudomonadota</taxon>
        <taxon>Gammaproteobacteria</taxon>
        <taxon>Pseudomonadales</taxon>
        <taxon>Pseudomonadaceae</taxon>
        <taxon>Phytopseudomonas</taxon>
    </lineage>
</organism>
<gene>
    <name evidence="2" type="ORF">SAMN05216288_1884</name>
</gene>
<keyword evidence="3" id="KW-1185">Reference proteome</keyword>
<evidence type="ECO:0000256" key="1">
    <source>
        <dbReference type="SAM" id="SignalP"/>
    </source>
</evidence>
<name>A0A1M7AGE0_9GAMM</name>
<dbReference type="RefSeq" id="WP_073263493.1">
    <property type="nucleotide sequence ID" value="NZ_FRBQ01000001.1"/>
</dbReference>
<dbReference type="PROSITE" id="PS51257">
    <property type="entry name" value="PROKAR_LIPOPROTEIN"/>
    <property type="match status" value="1"/>
</dbReference>
<evidence type="ECO:0000313" key="3">
    <source>
        <dbReference type="Proteomes" id="UP000184305"/>
    </source>
</evidence>
<feature type="chain" id="PRO_5013359816" description="Alpha/beta hydrolase" evidence="1">
    <location>
        <begin position="22"/>
        <end position="283"/>
    </location>
</feature>
<proteinExistence type="predicted"/>
<reference evidence="3" key="1">
    <citation type="submission" date="2016-11" db="EMBL/GenBank/DDBJ databases">
        <authorList>
            <person name="Varghese N."/>
            <person name="Submissions S."/>
        </authorList>
    </citation>
    <scope>NUCLEOTIDE SEQUENCE [LARGE SCALE GENOMIC DNA]</scope>
    <source>
        <strain evidence="3">CECT 8089</strain>
    </source>
</reference>
<dbReference type="SUPFAM" id="SSF53474">
    <property type="entry name" value="alpha/beta-Hydrolases"/>
    <property type="match status" value="1"/>
</dbReference>
<dbReference type="Proteomes" id="UP000184305">
    <property type="component" value="Unassembled WGS sequence"/>
</dbReference>
<dbReference type="Gene3D" id="3.40.50.1820">
    <property type="entry name" value="alpha/beta hydrolase"/>
    <property type="match status" value="1"/>
</dbReference>
<feature type="signal peptide" evidence="1">
    <location>
        <begin position="1"/>
        <end position="21"/>
    </location>
</feature>
<dbReference type="STRING" id="1220495.SAMN05216288_1884"/>
<dbReference type="AlphaFoldDB" id="A0A1M7AGE0"/>
<evidence type="ECO:0000313" key="2">
    <source>
        <dbReference type="EMBL" id="SHL41818.1"/>
    </source>
</evidence>
<sequence length="283" mass="30725">MLIARAARPAALLVGALLALALGGCQSPQQRLGELAVQQDQRLQTLDSKPFPLLLGAPAHVPAAPRIRVYLEGDGHAWSTPSQPSLDPSPRDLLVARLAFSDPKPSLYLARPCQFVTAAGCTTRLWTNQRFGDEVLNSLDQALDLIKARYGNRNFELVGYSGGAALALLLAVRRDDVTSVQTLAGNLSPRYWARLQHLSPLDGSLDPLDYRQRLAQIPQRHLTGAVDTLVPAAVMQHYLDGLGAAPCLETASLAGVTHHTGWEKAWALWRQSPLKCTVSSRPR</sequence>
<keyword evidence="1" id="KW-0732">Signal</keyword>
<accession>A0A1M7AGE0</accession>
<evidence type="ECO:0008006" key="4">
    <source>
        <dbReference type="Google" id="ProtNLM"/>
    </source>
</evidence>
<protein>
    <recommendedName>
        <fullName evidence="4">Alpha/beta hydrolase</fullName>
    </recommendedName>
</protein>
<dbReference type="OrthoDB" id="5451115at2"/>
<dbReference type="EMBL" id="FRBQ01000001">
    <property type="protein sequence ID" value="SHL41818.1"/>
    <property type="molecule type" value="Genomic_DNA"/>
</dbReference>
<dbReference type="InterPro" id="IPR029058">
    <property type="entry name" value="AB_hydrolase_fold"/>
</dbReference>